<gene>
    <name evidence="2" type="ORF">M747DRAFT_307109</name>
</gene>
<dbReference type="AlphaFoldDB" id="A0A370BXH6"/>
<accession>A0A370BXH6</accession>
<protein>
    <submittedName>
        <fullName evidence="2">Uncharacterized protein</fullName>
    </submittedName>
</protein>
<name>A0A370BXH6_ASPNG</name>
<organism evidence="2 3">
    <name type="scientific">Aspergillus niger ATCC 13496</name>
    <dbReference type="NCBI Taxonomy" id="1353008"/>
    <lineage>
        <taxon>Eukaryota</taxon>
        <taxon>Fungi</taxon>
        <taxon>Dikarya</taxon>
        <taxon>Ascomycota</taxon>
        <taxon>Pezizomycotina</taxon>
        <taxon>Eurotiomycetes</taxon>
        <taxon>Eurotiomycetidae</taxon>
        <taxon>Eurotiales</taxon>
        <taxon>Aspergillaceae</taxon>
        <taxon>Aspergillus</taxon>
        <taxon>Aspergillus subgen. Circumdati</taxon>
    </lineage>
</organism>
<evidence type="ECO:0000313" key="3">
    <source>
        <dbReference type="Proteomes" id="UP000253845"/>
    </source>
</evidence>
<feature type="compositionally biased region" description="Basic and acidic residues" evidence="1">
    <location>
        <begin position="113"/>
        <end position="138"/>
    </location>
</feature>
<evidence type="ECO:0000313" key="2">
    <source>
        <dbReference type="EMBL" id="RDH18785.1"/>
    </source>
</evidence>
<reference evidence="2 3" key="1">
    <citation type="submission" date="2018-07" db="EMBL/GenBank/DDBJ databases">
        <title>Section-level genome sequencing of Aspergillus section Nigri to investigate inter- and intra-species variation.</title>
        <authorList>
            <consortium name="DOE Joint Genome Institute"/>
            <person name="Vesth T.C."/>
            <person name="Nybo J.L."/>
            <person name="Theobald S."/>
            <person name="Frisvad J.C."/>
            <person name="Larsen T.O."/>
            <person name="Nielsen K.F."/>
            <person name="Hoof J.B."/>
            <person name="Brandl J."/>
            <person name="Salamov A."/>
            <person name="Riley R."/>
            <person name="Gladden J.M."/>
            <person name="Phatale P."/>
            <person name="Nielsen M.T."/>
            <person name="Lyhne E.K."/>
            <person name="Kogle M.E."/>
            <person name="Strasser K."/>
            <person name="McDonnell E."/>
            <person name="Barry K."/>
            <person name="Clum A."/>
            <person name="Chen C."/>
            <person name="Nolan M."/>
            <person name="Sandor L."/>
            <person name="Kuo A."/>
            <person name="Lipzen A."/>
            <person name="Hainaut M."/>
            <person name="Drula E."/>
            <person name="Tsang A."/>
            <person name="Magnuson J.K."/>
            <person name="Henrissat B."/>
            <person name="Wiebenga A."/>
            <person name="Simmons B.A."/>
            <person name="Makela M.R."/>
            <person name="De vries R.P."/>
            <person name="Grigoriev I.V."/>
            <person name="Mortensen U.H."/>
            <person name="Baker S.E."/>
            <person name="Andersen M.R."/>
        </authorList>
    </citation>
    <scope>NUCLEOTIDE SEQUENCE [LARGE SCALE GENOMIC DNA]</scope>
    <source>
        <strain evidence="2 3">ATCC 13496</strain>
    </source>
</reference>
<sequence length="217" mass="24317">MHILHLERLSADIKCTPPSLDGADVAIAVRLAARPMRPKLSKPAARLLLGAALPRKSGAKLRRTRQVSAPVVGGHSLATGHLQHANDRAEQMIQWLEGDSEITVGGKSKIERALTRIDGRREDKVSGRKSPTEQRSSEDEPLQYGDQPRDKGGTETLSCALWDAQGQIQSCDEEPVDVVQWKCNVEVEKRWNLKKKKMMMMVDRGEMERLSRVIDWH</sequence>
<evidence type="ECO:0000256" key="1">
    <source>
        <dbReference type="SAM" id="MobiDB-lite"/>
    </source>
</evidence>
<dbReference type="Proteomes" id="UP000253845">
    <property type="component" value="Unassembled WGS sequence"/>
</dbReference>
<proteinExistence type="predicted"/>
<dbReference type="VEuPathDB" id="FungiDB:M747DRAFT_307109"/>
<dbReference type="EMBL" id="KZ851922">
    <property type="protein sequence ID" value="RDH18785.1"/>
    <property type="molecule type" value="Genomic_DNA"/>
</dbReference>
<feature type="region of interest" description="Disordered" evidence="1">
    <location>
        <begin position="113"/>
        <end position="154"/>
    </location>
</feature>